<evidence type="ECO:0000256" key="3">
    <source>
        <dbReference type="RuleBase" id="RU004508"/>
    </source>
</evidence>
<evidence type="ECO:0000313" key="5">
    <source>
        <dbReference type="Proteomes" id="UP000464378"/>
    </source>
</evidence>
<dbReference type="InParanoid" id="A0A6C2YLH0"/>
<dbReference type="SUPFAM" id="SSF53383">
    <property type="entry name" value="PLP-dependent transferases"/>
    <property type="match status" value="1"/>
</dbReference>
<dbReference type="Gene3D" id="3.40.640.10">
    <property type="entry name" value="Type I PLP-dependent aspartate aminotransferase-like (Major domain)"/>
    <property type="match status" value="1"/>
</dbReference>
<comment type="similarity">
    <text evidence="2 3">Belongs to the DegT/DnrJ/EryC1 family.</text>
</comment>
<dbReference type="AlphaFoldDB" id="A0A6C2YLH0"/>
<keyword evidence="4" id="KW-0032">Aminotransferase</keyword>
<dbReference type="Proteomes" id="UP000464378">
    <property type="component" value="Chromosome"/>
</dbReference>
<dbReference type="GO" id="GO:0000271">
    <property type="term" value="P:polysaccharide biosynthetic process"/>
    <property type="evidence" value="ECO:0007669"/>
    <property type="project" value="TreeGrafter"/>
</dbReference>
<accession>A0A6C2YLH0</accession>
<evidence type="ECO:0000313" key="4">
    <source>
        <dbReference type="EMBL" id="VIP02420.1"/>
    </source>
</evidence>
<organism evidence="4">
    <name type="scientific">Tuwongella immobilis</name>
    <dbReference type="NCBI Taxonomy" id="692036"/>
    <lineage>
        <taxon>Bacteria</taxon>
        <taxon>Pseudomonadati</taxon>
        <taxon>Planctomycetota</taxon>
        <taxon>Planctomycetia</taxon>
        <taxon>Gemmatales</taxon>
        <taxon>Gemmataceae</taxon>
        <taxon>Tuwongella</taxon>
    </lineage>
</organism>
<evidence type="ECO:0008006" key="6">
    <source>
        <dbReference type="Google" id="ProtNLM"/>
    </source>
</evidence>
<dbReference type="Pfam" id="PF01041">
    <property type="entry name" value="DegT_DnrJ_EryC1"/>
    <property type="match status" value="1"/>
</dbReference>
<dbReference type="GO" id="GO:0030170">
    <property type="term" value="F:pyridoxal phosphate binding"/>
    <property type="evidence" value="ECO:0007669"/>
    <property type="project" value="TreeGrafter"/>
</dbReference>
<sequence length="397" mass="42278">MKSAPELPAILGGLAIRPEGPPTWPIADTELQSALVDALRAGTWGWYDGPHTAQLEALLCKWFASSAAFLCASGTCAVEVAMKAAGVGPGDEVILSAYDYEPTFVSIHALQAKPVLIDPHPESPIVTADAIAEAITPQTRAVVVSHLHGSIAPIPEIIERLHNRRITIIEDAAQCLGGSVAGQKLGSMGDFSILSFGGSKLISAGRGGAILVRDSAAAQRVRLALRRGIQKIAPMSELQAIAVLAQWNALAEHTAARFEAVAHLHAGLTGCESLKPLPVPVNATPGYYKLGLRYDSSKFGISRERFCQAMRAEGFALDPGFRALHVGRSASRFRASRGLQSAAMWGESLVVLHHPILLQGIPAMDQMLAAVRKLEYHAERLRDVADGKANPETTRHG</sequence>
<dbReference type="GO" id="GO:0008483">
    <property type="term" value="F:transaminase activity"/>
    <property type="evidence" value="ECO:0007669"/>
    <property type="project" value="UniProtKB-KW"/>
</dbReference>
<dbReference type="EMBL" id="LR593887">
    <property type="protein sequence ID" value="VTS01345.1"/>
    <property type="molecule type" value="Genomic_DNA"/>
</dbReference>
<keyword evidence="1 3" id="KW-0663">Pyridoxal phosphate</keyword>
<dbReference type="PANTHER" id="PTHR30244">
    <property type="entry name" value="TRANSAMINASE"/>
    <property type="match status" value="1"/>
</dbReference>
<keyword evidence="4" id="KW-0808">Transferase</keyword>
<dbReference type="InterPro" id="IPR015421">
    <property type="entry name" value="PyrdxlP-dep_Trfase_major"/>
</dbReference>
<keyword evidence="5" id="KW-1185">Reference proteome</keyword>
<dbReference type="InterPro" id="IPR015424">
    <property type="entry name" value="PyrdxlP-dep_Trfase"/>
</dbReference>
<evidence type="ECO:0000256" key="1">
    <source>
        <dbReference type="ARBA" id="ARBA00022898"/>
    </source>
</evidence>
<reference evidence="4" key="1">
    <citation type="submission" date="2019-04" db="EMBL/GenBank/DDBJ databases">
        <authorList>
            <consortium name="Science for Life Laboratories"/>
        </authorList>
    </citation>
    <scope>NUCLEOTIDE SEQUENCE</scope>
    <source>
        <strain evidence="4">MBLW1</strain>
    </source>
</reference>
<dbReference type="InterPro" id="IPR000653">
    <property type="entry name" value="DegT/StrS_aminotransferase"/>
</dbReference>
<dbReference type="PANTHER" id="PTHR30244:SF36">
    <property type="entry name" value="3-OXO-GLUCOSE-6-PHOSPHATE:GLUTAMATE AMINOTRANSFERASE"/>
    <property type="match status" value="1"/>
</dbReference>
<gene>
    <name evidence="4" type="ORF">GMBLW1_15400</name>
</gene>
<dbReference type="InterPro" id="IPR015422">
    <property type="entry name" value="PyrdxlP-dep_Trfase_small"/>
</dbReference>
<dbReference type="EMBL" id="LR586016">
    <property type="protein sequence ID" value="VIP02420.1"/>
    <property type="molecule type" value="Genomic_DNA"/>
</dbReference>
<dbReference type="Gene3D" id="3.90.1150.10">
    <property type="entry name" value="Aspartate Aminotransferase, domain 1"/>
    <property type="match status" value="1"/>
</dbReference>
<dbReference type="RefSeq" id="WP_162657598.1">
    <property type="nucleotide sequence ID" value="NZ_LR593887.1"/>
</dbReference>
<protein>
    <recommendedName>
        <fullName evidence="6">Aminotransferase class V domain-containing protein</fullName>
    </recommendedName>
</protein>
<dbReference type="KEGG" id="tim:GMBLW1_15400"/>
<proteinExistence type="inferred from homology"/>
<evidence type="ECO:0000256" key="2">
    <source>
        <dbReference type="ARBA" id="ARBA00037999"/>
    </source>
</evidence>
<name>A0A6C2YLH0_9BACT</name>